<proteinExistence type="predicted"/>
<dbReference type="PROSITE" id="PS00107">
    <property type="entry name" value="PROTEIN_KINASE_ATP"/>
    <property type="match status" value="1"/>
</dbReference>
<keyword evidence="2 3" id="KW-0067">ATP-binding</keyword>
<feature type="compositionally biased region" description="Polar residues" evidence="4">
    <location>
        <begin position="1"/>
        <end position="13"/>
    </location>
</feature>
<evidence type="ECO:0000256" key="3">
    <source>
        <dbReference type="PROSITE-ProRule" id="PRU10141"/>
    </source>
</evidence>
<feature type="region of interest" description="Disordered" evidence="4">
    <location>
        <begin position="851"/>
        <end position="937"/>
    </location>
</feature>
<name>A0AAN6GRB3_9BASI</name>
<evidence type="ECO:0000256" key="2">
    <source>
        <dbReference type="ARBA" id="ARBA00022840"/>
    </source>
</evidence>
<feature type="compositionally biased region" description="Polar residues" evidence="4">
    <location>
        <begin position="1235"/>
        <end position="1254"/>
    </location>
</feature>
<protein>
    <recommendedName>
        <fullName evidence="5">Protein kinase domain-containing protein</fullName>
    </recommendedName>
</protein>
<feature type="region of interest" description="Disordered" evidence="4">
    <location>
        <begin position="950"/>
        <end position="1029"/>
    </location>
</feature>
<feature type="compositionally biased region" description="Basic and acidic residues" evidence="4">
    <location>
        <begin position="702"/>
        <end position="713"/>
    </location>
</feature>
<feature type="compositionally biased region" description="Polar residues" evidence="4">
    <location>
        <begin position="1208"/>
        <end position="1225"/>
    </location>
</feature>
<dbReference type="Gene3D" id="1.10.510.10">
    <property type="entry name" value="Transferase(Phosphotransferase) domain 1"/>
    <property type="match status" value="1"/>
</dbReference>
<feature type="compositionally biased region" description="Polar residues" evidence="4">
    <location>
        <begin position="24"/>
        <end position="37"/>
    </location>
</feature>
<evidence type="ECO:0000313" key="7">
    <source>
        <dbReference type="Proteomes" id="UP001176517"/>
    </source>
</evidence>
<feature type="compositionally biased region" description="Basic and acidic residues" evidence="4">
    <location>
        <begin position="999"/>
        <end position="1011"/>
    </location>
</feature>
<dbReference type="InterPro" id="IPR045269">
    <property type="entry name" value="Atg1-like"/>
</dbReference>
<feature type="region of interest" description="Disordered" evidence="4">
    <location>
        <begin position="699"/>
        <end position="764"/>
    </location>
</feature>
<feature type="compositionally biased region" description="Basic and acidic residues" evidence="4">
    <location>
        <begin position="912"/>
        <end position="925"/>
    </location>
</feature>
<dbReference type="SMART" id="SM00220">
    <property type="entry name" value="S_TKc"/>
    <property type="match status" value="1"/>
</dbReference>
<dbReference type="PANTHER" id="PTHR24348">
    <property type="entry name" value="SERINE/THREONINE-PROTEIN KINASE UNC-51-RELATED"/>
    <property type="match status" value="1"/>
</dbReference>
<comment type="caution">
    <text evidence="6">The sequence shown here is derived from an EMBL/GenBank/DDBJ whole genome shotgun (WGS) entry which is preliminary data.</text>
</comment>
<feature type="compositionally biased region" description="Polar residues" evidence="4">
    <location>
        <begin position="716"/>
        <end position="730"/>
    </location>
</feature>
<dbReference type="GO" id="GO:0005524">
    <property type="term" value="F:ATP binding"/>
    <property type="evidence" value="ECO:0007669"/>
    <property type="project" value="UniProtKB-UniRule"/>
</dbReference>
<evidence type="ECO:0000256" key="4">
    <source>
        <dbReference type="SAM" id="MobiDB-lite"/>
    </source>
</evidence>
<organism evidence="6 7">
    <name type="scientific">Tilletia horrida</name>
    <dbReference type="NCBI Taxonomy" id="155126"/>
    <lineage>
        <taxon>Eukaryota</taxon>
        <taxon>Fungi</taxon>
        <taxon>Dikarya</taxon>
        <taxon>Basidiomycota</taxon>
        <taxon>Ustilaginomycotina</taxon>
        <taxon>Exobasidiomycetes</taxon>
        <taxon>Tilletiales</taxon>
        <taxon>Tilletiaceae</taxon>
        <taxon>Tilletia</taxon>
    </lineage>
</organism>
<feature type="compositionally biased region" description="Polar residues" evidence="4">
    <location>
        <begin position="983"/>
        <end position="998"/>
    </location>
</feature>
<feature type="region of interest" description="Disordered" evidence="4">
    <location>
        <begin position="185"/>
        <end position="245"/>
    </location>
</feature>
<feature type="compositionally biased region" description="Polar residues" evidence="4">
    <location>
        <begin position="648"/>
        <end position="658"/>
    </location>
</feature>
<dbReference type="PROSITE" id="PS50011">
    <property type="entry name" value="PROTEIN_KINASE_DOM"/>
    <property type="match status" value="1"/>
</dbReference>
<dbReference type="GO" id="GO:0004674">
    <property type="term" value="F:protein serine/threonine kinase activity"/>
    <property type="evidence" value="ECO:0007669"/>
    <property type="project" value="InterPro"/>
</dbReference>
<gene>
    <name evidence="6" type="ORF">OC846_004081</name>
</gene>
<keyword evidence="7" id="KW-1185">Reference proteome</keyword>
<evidence type="ECO:0000256" key="1">
    <source>
        <dbReference type="ARBA" id="ARBA00022741"/>
    </source>
</evidence>
<dbReference type="EMBL" id="JAPDMZ010000113">
    <property type="protein sequence ID" value="KAK0549394.1"/>
    <property type="molecule type" value="Genomic_DNA"/>
</dbReference>
<dbReference type="InterPro" id="IPR017441">
    <property type="entry name" value="Protein_kinase_ATP_BS"/>
</dbReference>
<reference evidence="6" key="1">
    <citation type="journal article" date="2023" name="PhytoFront">
        <title>Draft Genome Resources of Seven Strains of Tilletia horrida, Causal Agent of Kernel Smut of Rice.</title>
        <authorList>
            <person name="Khanal S."/>
            <person name="Antony Babu S."/>
            <person name="Zhou X.G."/>
        </authorList>
    </citation>
    <scope>NUCLEOTIDE SEQUENCE</scope>
    <source>
        <strain evidence="6">TX6</strain>
    </source>
</reference>
<feature type="compositionally biased region" description="Polar residues" evidence="4">
    <location>
        <begin position="896"/>
        <end position="911"/>
    </location>
</feature>
<dbReference type="SUPFAM" id="SSF56112">
    <property type="entry name" value="Protein kinase-like (PK-like)"/>
    <property type="match status" value="1"/>
</dbReference>
<feature type="binding site" evidence="3">
    <location>
        <position position="299"/>
    </location>
    <ligand>
        <name>ATP</name>
        <dbReference type="ChEBI" id="CHEBI:30616"/>
    </ligand>
</feature>
<feature type="compositionally biased region" description="Low complexity" evidence="4">
    <location>
        <begin position="44"/>
        <end position="57"/>
    </location>
</feature>
<dbReference type="GO" id="GO:0010506">
    <property type="term" value="P:regulation of autophagy"/>
    <property type="evidence" value="ECO:0007669"/>
    <property type="project" value="InterPro"/>
</dbReference>
<feature type="region of interest" description="Disordered" evidence="4">
    <location>
        <begin position="630"/>
        <end position="672"/>
    </location>
</feature>
<dbReference type="PROSITE" id="PS00108">
    <property type="entry name" value="PROTEIN_KINASE_ST"/>
    <property type="match status" value="1"/>
</dbReference>
<feature type="region of interest" description="Disordered" evidence="4">
    <location>
        <begin position="1"/>
        <end position="58"/>
    </location>
</feature>
<dbReference type="Pfam" id="PF00069">
    <property type="entry name" value="Pkinase"/>
    <property type="match status" value="1"/>
</dbReference>
<dbReference type="InterPro" id="IPR000719">
    <property type="entry name" value="Prot_kinase_dom"/>
</dbReference>
<feature type="region of interest" description="Disordered" evidence="4">
    <location>
        <begin position="783"/>
        <end position="828"/>
    </location>
</feature>
<dbReference type="InterPro" id="IPR011009">
    <property type="entry name" value="Kinase-like_dom_sf"/>
</dbReference>
<feature type="compositionally biased region" description="Basic and acidic residues" evidence="4">
    <location>
        <begin position="1387"/>
        <end position="1403"/>
    </location>
</feature>
<dbReference type="GO" id="GO:0005737">
    <property type="term" value="C:cytoplasm"/>
    <property type="evidence" value="ECO:0007669"/>
    <property type="project" value="TreeGrafter"/>
</dbReference>
<sequence length="1475" mass="160018">MPSQHTHTPSATPGRQRRYGALQQDHNGTPTPSSFPTRSEAVGPAVATAPTSSPSSALSQIRLHNQPAIKHHHMPAGQVPLPEPNIKRMVTEKDARGQPIRQAPCVAVAPPTLGNPEHSVSMDLSAEVAAVQQPHARQETPVSSSETYATTYTAGHHSVAEQPSRALASAPTGVKHLLSPAHVPERRAEAVRTHGAAHQAGPEQSQPSPRENQRKDAERRQHHAHSEPLTAPALVAAPQHAPQQRQNEGIYSLTDEQLADRLHFGEEIGHGNWGSIWTVYARHPVSLTPHLPEGTLAAKLCHRQRTAPSNARVRSLWNEFKVLKAVGSAPWPKDRNPRKASLGVEHGGRAMAQAPSGHPAIMRFYEFLVSPSYAVIVMPYYPQPMNVSLPPETCRAYFQHLLSGVFWLHQNNVTHNDVKTANTMIEILPMPPGTPPDTPLNPVLHTIPILADFGFAQLHDEAGAAKNVDRDGNLMPRFCTKNSWGTPEYLSPERARGELHDERLSDLWSLGVTFFEIATGRTPFEKEDEQFLTKDELAIYYERTLSGRWIGPWNFSDELEDLIRGMLHPDASKRISETDALLHPYFAESALIQDADDFDISDMTDDLDASLGAMVRSQVEAARAEKELRSAQRVPSFHPSVLDEPSTDIDTSTDALSSNRHRSYGDESLDHNTVSQTNATGLVASDGKSHVQSHVAFPSAETQEHQHHTEQHRKGLQSQQQQIAPPTSTPKKAVNYPEIVSSPVPPLNHQKKSPNEPRAGGEGLLSPVISKYKKSQALISGALYGTPKSKPKSPTTHAAVPEPGSPNRLQATPMGPVPKSPRAQATPRSAFRSLLRQADVSTEAAARVDGLTKIGNNSTRSSVNQSSNSHKRIPKELGSPILLQHATDAVKEGESSDSYNTHARSISSTLTGRDDRSYTDNDKDSASSTRSNVNKDRRFMSLARTVKRSISKTSIRDGSKIAKGNDRTADSSSRHFFAHRRTQTASRIEQSSLLSQTNPDKRGHAPSRSEVHGASSRLPIATGRQNPLVQQRRIIRAASEVFAETPSKKAAPVPGSDEVTEEEAEVTQDMASPTLATQKAIARAKAAAVLDGTMPDVVTTAPSSVPAKTASTMRTQERRRTYSDCPSVPPLPTKFDAIAGRLDAMSHHASSLLRLVEETRSTMAEVSSSEDLSRMPAASHTDDKRSVSDRTPLLQEDKDEGLERLSKSLHNQSSIPSHWRQTSGQRGKIGPPRSLKTQTSTITTSHVSEGNTTHVGEHSEGTTLVGDEVLRSPDGADSSSFPMVKASSATRSGERLHTPAYATIRKHNSQFGWHGTQLRSAQSPATPSMVGSETFHTAMTPGSPASSHWIKVDSDAVEKDGHNAEPKRFSMRRTRSFVLSALTNQSHPEETGKALQGGRREPTRVPTTHVSSAATAAPADADGLARGSVSMASPAVSYRPLPDASVTQALESPRTPGKTVSRLLKLIRGGGGALA</sequence>
<feature type="region of interest" description="Disordered" evidence="4">
    <location>
        <begin position="1100"/>
        <end position="1128"/>
    </location>
</feature>
<feature type="compositionally biased region" description="Low complexity" evidence="4">
    <location>
        <begin position="1405"/>
        <end position="1422"/>
    </location>
</feature>
<feature type="domain" description="Protein kinase" evidence="5">
    <location>
        <begin position="262"/>
        <end position="586"/>
    </location>
</feature>
<accession>A0AAN6GRB3</accession>
<feature type="region of interest" description="Disordered" evidence="4">
    <location>
        <begin position="1164"/>
        <end position="1296"/>
    </location>
</feature>
<evidence type="ECO:0000313" key="6">
    <source>
        <dbReference type="EMBL" id="KAK0549394.1"/>
    </source>
</evidence>
<feature type="compositionally biased region" description="Polar residues" evidence="4">
    <location>
        <begin position="1277"/>
        <end position="1291"/>
    </location>
</feature>
<feature type="region of interest" description="Disordered" evidence="4">
    <location>
        <begin position="1383"/>
        <end position="1425"/>
    </location>
</feature>
<feature type="compositionally biased region" description="Basic and acidic residues" evidence="4">
    <location>
        <begin position="954"/>
        <end position="973"/>
    </location>
</feature>
<dbReference type="InterPro" id="IPR008271">
    <property type="entry name" value="Ser/Thr_kinase_AS"/>
</dbReference>
<keyword evidence="1 3" id="KW-0547">Nucleotide-binding</keyword>
<feature type="compositionally biased region" description="Low complexity" evidence="4">
    <location>
        <begin position="856"/>
        <end position="868"/>
    </location>
</feature>
<dbReference type="Proteomes" id="UP001176517">
    <property type="component" value="Unassembled WGS sequence"/>
</dbReference>
<evidence type="ECO:0000259" key="5">
    <source>
        <dbReference type="PROSITE" id="PS50011"/>
    </source>
</evidence>
<dbReference type="PANTHER" id="PTHR24348:SF68">
    <property type="entry name" value="SERINE_THREONINE-PROTEIN KINASE ATG1C"/>
    <property type="match status" value="1"/>
</dbReference>